<proteinExistence type="inferred from homology"/>
<evidence type="ECO:0000259" key="9">
    <source>
        <dbReference type="PROSITE" id="PS00651"/>
    </source>
</evidence>
<evidence type="ECO:0000256" key="4">
    <source>
        <dbReference type="ARBA" id="ARBA00022980"/>
    </source>
</evidence>
<dbReference type="GO" id="GO:0006412">
    <property type="term" value="P:translation"/>
    <property type="evidence" value="ECO:0007669"/>
    <property type="project" value="UniProtKB-UniRule"/>
</dbReference>
<accession>A0A1F7R9J2</accession>
<sequence>MEVLLKKEVKNLGKQGDIVKVKDGFGRNYLFPKGLAAPATAKNLKVLEQEKLTESKRLEKVKKSAEEVAERLKKISCTIVRHAGEEDKLFGSVTSMDIGDSLRNEGFEIDKKDVLLDEPIKKLGVYQIPVKVHPEITVEVKVWVVKDE</sequence>
<keyword evidence="4 7" id="KW-0689">Ribosomal protein</keyword>
<dbReference type="Gene3D" id="3.10.430.100">
    <property type="entry name" value="Ribosomal protein L9, C-terminal domain"/>
    <property type="match status" value="1"/>
</dbReference>
<dbReference type="InterPro" id="IPR000244">
    <property type="entry name" value="Ribosomal_bL9"/>
</dbReference>
<dbReference type="HAMAP" id="MF_00503">
    <property type="entry name" value="Ribosomal_bL9"/>
    <property type="match status" value="1"/>
</dbReference>
<dbReference type="InterPro" id="IPR009027">
    <property type="entry name" value="Ribosomal_bL9/RNase_H1_N"/>
</dbReference>
<evidence type="ECO:0000313" key="10">
    <source>
        <dbReference type="EMBL" id="OGL38213.1"/>
    </source>
</evidence>
<dbReference type="NCBIfam" id="TIGR00158">
    <property type="entry name" value="L9"/>
    <property type="match status" value="1"/>
</dbReference>
<keyword evidence="3 7" id="KW-0694">RNA-binding</keyword>
<protein>
    <recommendedName>
        <fullName evidence="6 7">Large ribosomal subunit protein bL9</fullName>
    </recommendedName>
</protein>
<dbReference type="InterPro" id="IPR036935">
    <property type="entry name" value="Ribosomal_bL9_N_sf"/>
</dbReference>
<reference evidence="10 11" key="1">
    <citation type="journal article" date="2016" name="Nat. Commun.">
        <title>Thousands of microbial genomes shed light on interconnected biogeochemical processes in an aquifer system.</title>
        <authorList>
            <person name="Anantharaman K."/>
            <person name="Brown C.T."/>
            <person name="Hug L.A."/>
            <person name="Sharon I."/>
            <person name="Castelle C.J."/>
            <person name="Probst A.J."/>
            <person name="Thomas B.C."/>
            <person name="Singh A."/>
            <person name="Wilkins M.J."/>
            <person name="Karaoz U."/>
            <person name="Brodie E.L."/>
            <person name="Williams K.H."/>
            <person name="Hubbard S.S."/>
            <person name="Banfield J.F."/>
        </authorList>
    </citation>
    <scope>NUCLEOTIDE SEQUENCE [LARGE SCALE GENOMIC DNA]</scope>
</reference>
<evidence type="ECO:0000256" key="3">
    <source>
        <dbReference type="ARBA" id="ARBA00022884"/>
    </source>
</evidence>
<name>A0A1F7R9J2_9BACT</name>
<comment type="function">
    <text evidence="7">Binds to the 23S rRNA.</text>
</comment>
<dbReference type="GO" id="GO:0005840">
    <property type="term" value="C:ribosome"/>
    <property type="evidence" value="ECO:0007669"/>
    <property type="project" value="UniProtKB-KW"/>
</dbReference>
<evidence type="ECO:0000256" key="6">
    <source>
        <dbReference type="ARBA" id="ARBA00035292"/>
    </source>
</evidence>
<dbReference type="Proteomes" id="UP000178526">
    <property type="component" value="Unassembled WGS sequence"/>
</dbReference>
<dbReference type="InterPro" id="IPR020594">
    <property type="entry name" value="Ribosomal_bL9_bac/chp"/>
</dbReference>
<dbReference type="SUPFAM" id="SSF55653">
    <property type="entry name" value="Ribosomal protein L9 C-domain"/>
    <property type="match status" value="1"/>
</dbReference>
<feature type="domain" description="Ribosomal protein L9" evidence="9">
    <location>
        <begin position="13"/>
        <end position="40"/>
    </location>
</feature>
<keyword evidence="2 7" id="KW-0699">rRNA-binding</keyword>
<evidence type="ECO:0000256" key="1">
    <source>
        <dbReference type="ARBA" id="ARBA00010605"/>
    </source>
</evidence>
<evidence type="ECO:0000256" key="7">
    <source>
        <dbReference type="HAMAP-Rule" id="MF_00503"/>
    </source>
</evidence>
<dbReference type="Pfam" id="PF03948">
    <property type="entry name" value="Ribosomal_L9_C"/>
    <property type="match status" value="1"/>
</dbReference>
<feature type="coiled-coil region" evidence="8">
    <location>
        <begin position="44"/>
        <end position="75"/>
    </location>
</feature>
<comment type="similarity">
    <text evidence="1 7">Belongs to the bacterial ribosomal protein bL9 family.</text>
</comment>
<dbReference type="InterPro" id="IPR020069">
    <property type="entry name" value="Ribosomal_bL9_C"/>
</dbReference>
<dbReference type="Pfam" id="PF01281">
    <property type="entry name" value="Ribosomal_L9_N"/>
    <property type="match status" value="1"/>
</dbReference>
<organism evidence="10 11">
    <name type="scientific">Candidatus Schekmanbacteria bacterium GWA2_38_11</name>
    <dbReference type="NCBI Taxonomy" id="1817876"/>
    <lineage>
        <taxon>Bacteria</taxon>
        <taxon>Candidatus Schekmaniibacteriota</taxon>
    </lineage>
</organism>
<evidence type="ECO:0000313" key="11">
    <source>
        <dbReference type="Proteomes" id="UP000178526"/>
    </source>
</evidence>
<dbReference type="GO" id="GO:1990904">
    <property type="term" value="C:ribonucleoprotein complex"/>
    <property type="evidence" value="ECO:0007669"/>
    <property type="project" value="UniProtKB-KW"/>
</dbReference>
<dbReference type="GO" id="GO:0003735">
    <property type="term" value="F:structural constituent of ribosome"/>
    <property type="evidence" value="ECO:0007669"/>
    <property type="project" value="InterPro"/>
</dbReference>
<comment type="caution">
    <text evidence="10">The sequence shown here is derived from an EMBL/GenBank/DDBJ whole genome shotgun (WGS) entry which is preliminary data.</text>
</comment>
<evidence type="ECO:0000256" key="2">
    <source>
        <dbReference type="ARBA" id="ARBA00022730"/>
    </source>
</evidence>
<dbReference type="FunFam" id="3.10.430.100:FF:000006">
    <property type="entry name" value="50S ribosomal protein L9"/>
    <property type="match status" value="1"/>
</dbReference>
<gene>
    <name evidence="7" type="primary">rplI</name>
    <name evidence="10" type="ORF">A2042_08975</name>
</gene>
<dbReference type="AlphaFoldDB" id="A0A1F7R9J2"/>
<keyword evidence="5 7" id="KW-0687">Ribonucleoprotein</keyword>
<dbReference type="GO" id="GO:0019843">
    <property type="term" value="F:rRNA binding"/>
    <property type="evidence" value="ECO:0007669"/>
    <property type="project" value="UniProtKB-UniRule"/>
</dbReference>
<dbReference type="EMBL" id="MGDB01000154">
    <property type="protein sequence ID" value="OGL38213.1"/>
    <property type="molecule type" value="Genomic_DNA"/>
</dbReference>
<evidence type="ECO:0000256" key="5">
    <source>
        <dbReference type="ARBA" id="ARBA00023274"/>
    </source>
</evidence>
<dbReference type="SUPFAM" id="SSF55658">
    <property type="entry name" value="L9 N-domain-like"/>
    <property type="match status" value="1"/>
</dbReference>
<dbReference type="InterPro" id="IPR036791">
    <property type="entry name" value="Ribosomal_bL9_C_sf"/>
</dbReference>
<dbReference type="PANTHER" id="PTHR21368">
    <property type="entry name" value="50S RIBOSOMAL PROTEIN L9"/>
    <property type="match status" value="1"/>
</dbReference>
<dbReference type="Gene3D" id="3.40.5.10">
    <property type="entry name" value="Ribosomal protein L9, N-terminal domain"/>
    <property type="match status" value="1"/>
</dbReference>
<dbReference type="InterPro" id="IPR020070">
    <property type="entry name" value="Ribosomal_bL9_N"/>
</dbReference>
<dbReference type="PROSITE" id="PS00651">
    <property type="entry name" value="RIBOSOMAL_L9"/>
    <property type="match status" value="1"/>
</dbReference>
<keyword evidence="8" id="KW-0175">Coiled coil</keyword>
<evidence type="ECO:0000256" key="8">
    <source>
        <dbReference type="SAM" id="Coils"/>
    </source>
</evidence>